<dbReference type="Gene3D" id="3.40.50.1980">
    <property type="entry name" value="Nitrogenase molybdenum iron protein domain"/>
    <property type="match status" value="2"/>
</dbReference>
<organism evidence="8 9">
    <name type="scientific">Vibrio tapetis subsp. tapetis</name>
    <dbReference type="NCBI Taxonomy" id="1671868"/>
    <lineage>
        <taxon>Bacteria</taxon>
        <taxon>Pseudomonadati</taxon>
        <taxon>Pseudomonadota</taxon>
        <taxon>Gammaproteobacteria</taxon>
        <taxon>Vibrionales</taxon>
        <taxon>Vibrionaceae</taxon>
        <taxon>Vibrio</taxon>
    </lineage>
</organism>
<feature type="signal peptide" evidence="6">
    <location>
        <begin position="1"/>
        <end position="18"/>
    </location>
</feature>
<gene>
    <name evidence="8" type="ORF">VTAP4600_B0969</name>
</gene>
<keyword evidence="4" id="KW-0406">Ion transport</keyword>
<evidence type="ECO:0000256" key="4">
    <source>
        <dbReference type="ARBA" id="ARBA00022496"/>
    </source>
</evidence>
<feature type="domain" description="Fe/B12 periplasmic-binding" evidence="7">
    <location>
        <begin position="36"/>
        <end position="298"/>
    </location>
</feature>
<dbReference type="CDD" id="cd01146">
    <property type="entry name" value="FhuD"/>
    <property type="match status" value="1"/>
</dbReference>
<feature type="chain" id="PRO_5014634194" evidence="6">
    <location>
        <begin position="19"/>
        <end position="300"/>
    </location>
</feature>
<evidence type="ECO:0000313" key="9">
    <source>
        <dbReference type="Proteomes" id="UP000235828"/>
    </source>
</evidence>
<dbReference type="PANTHER" id="PTHR30532">
    <property type="entry name" value="IRON III DICITRATE-BINDING PERIPLASMIC PROTEIN"/>
    <property type="match status" value="1"/>
</dbReference>
<evidence type="ECO:0000256" key="1">
    <source>
        <dbReference type="ARBA" id="ARBA00004196"/>
    </source>
</evidence>
<dbReference type="SUPFAM" id="SSF53807">
    <property type="entry name" value="Helical backbone' metal receptor"/>
    <property type="match status" value="1"/>
</dbReference>
<dbReference type="PRINTS" id="PR01715">
    <property type="entry name" value="FERRIBNDNGPP"/>
</dbReference>
<dbReference type="PROSITE" id="PS50983">
    <property type="entry name" value="FE_B12_PBP"/>
    <property type="match status" value="1"/>
</dbReference>
<protein>
    <submittedName>
        <fullName evidence="8">Ferric aerobactin ABC transporter periplasmic substrate binding protein</fullName>
    </submittedName>
</protein>
<dbReference type="Pfam" id="PF01497">
    <property type="entry name" value="Peripla_BP_2"/>
    <property type="match status" value="1"/>
</dbReference>
<sequence length="300" mass="33247">MNKLITALCAVFTFNAYALEVTHEMGTVSFDTTPQKVVALDWALTETVLSLGVELEGVADAKGYQQWVVEPALDAGVIDVGSRREPNLELLTELKPDVILISAHMAAAYNQLNSIAPVLVFSIYSEKKQPLESAKSVTLSLGKLFNKEKQAEQVIALTNQRLKDNGAKVRASETSNKPLLFARFINDKTLRIHSQGSLAQATVDIMGLKNDWQEPTNLWGFSAAGTEKLAEHQQTNVMIFGPLKDEQREQLTQSPLWQLMEFTRTDSVYELPAIWTFGGLIAAQRFSDHIAQQLTGQITK</sequence>
<evidence type="ECO:0000256" key="5">
    <source>
        <dbReference type="ARBA" id="ARBA00022729"/>
    </source>
</evidence>
<keyword evidence="9" id="KW-1185">Reference proteome</keyword>
<keyword evidence="4" id="KW-0408">Iron</keyword>
<dbReference type="AlphaFoldDB" id="A0A2N8ZKZ3"/>
<evidence type="ECO:0000256" key="3">
    <source>
        <dbReference type="ARBA" id="ARBA00022448"/>
    </source>
</evidence>
<dbReference type="InterPro" id="IPR051313">
    <property type="entry name" value="Bact_iron-sidero_bind"/>
</dbReference>
<keyword evidence="5 6" id="KW-0732">Signal</keyword>
<name>A0A2N8ZKZ3_9VIBR</name>
<proteinExistence type="inferred from homology"/>
<evidence type="ECO:0000256" key="2">
    <source>
        <dbReference type="ARBA" id="ARBA00008814"/>
    </source>
</evidence>
<dbReference type="GO" id="GO:1901678">
    <property type="term" value="P:iron coordination entity transport"/>
    <property type="evidence" value="ECO:0007669"/>
    <property type="project" value="UniProtKB-ARBA"/>
</dbReference>
<accession>A0A2N8ZKZ3</accession>
<keyword evidence="4" id="KW-0410">Iron transport</keyword>
<evidence type="ECO:0000259" key="7">
    <source>
        <dbReference type="PROSITE" id="PS50983"/>
    </source>
</evidence>
<keyword evidence="3" id="KW-0813">Transport</keyword>
<evidence type="ECO:0000256" key="6">
    <source>
        <dbReference type="SAM" id="SignalP"/>
    </source>
</evidence>
<evidence type="ECO:0000313" key="8">
    <source>
        <dbReference type="EMBL" id="SON52580.1"/>
    </source>
</evidence>
<dbReference type="PANTHER" id="PTHR30532:SF1">
    <property type="entry name" value="IRON(3+)-HYDROXAMATE-BINDING PROTEIN FHUD"/>
    <property type="match status" value="1"/>
</dbReference>
<comment type="subcellular location">
    <subcellularLocation>
        <location evidence="1">Cell envelope</location>
    </subcellularLocation>
</comment>
<dbReference type="GO" id="GO:0030288">
    <property type="term" value="C:outer membrane-bounded periplasmic space"/>
    <property type="evidence" value="ECO:0007669"/>
    <property type="project" value="TreeGrafter"/>
</dbReference>
<comment type="similarity">
    <text evidence="2">Belongs to the bacterial solute-binding protein 8 family.</text>
</comment>
<dbReference type="EMBL" id="LT960612">
    <property type="protein sequence ID" value="SON52580.1"/>
    <property type="molecule type" value="Genomic_DNA"/>
</dbReference>
<dbReference type="KEGG" id="vta:B0969"/>
<dbReference type="RefSeq" id="WP_415239690.1">
    <property type="nucleotide sequence ID" value="NZ_LT960612.1"/>
</dbReference>
<dbReference type="InterPro" id="IPR002491">
    <property type="entry name" value="ABC_transptr_periplasmic_BD"/>
</dbReference>
<dbReference type="Proteomes" id="UP000235828">
    <property type="component" value="Chromosome B"/>
</dbReference>
<reference evidence="8 9" key="1">
    <citation type="submission" date="2017-10" db="EMBL/GenBank/DDBJ databases">
        <authorList>
            <person name="Banno H."/>
            <person name="Chua N.-H."/>
        </authorList>
    </citation>
    <scope>NUCLEOTIDE SEQUENCE [LARGE SCALE GENOMIC DNA]</scope>
    <source>
        <strain evidence="8">Vibrio tapetis CECT4600</strain>
    </source>
</reference>